<name>A0A238WI19_9PSEU</name>
<keyword evidence="2" id="KW-1185">Reference proteome</keyword>
<dbReference type="AlphaFoldDB" id="A0A238WI19"/>
<accession>A0A238WI19</accession>
<gene>
    <name evidence="1" type="ORF">SAMN06265360_106187</name>
</gene>
<organism evidence="1 2">
    <name type="scientific">Haloechinothrix alba</name>
    <dbReference type="NCBI Taxonomy" id="664784"/>
    <lineage>
        <taxon>Bacteria</taxon>
        <taxon>Bacillati</taxon>
        <taxon>Actinomycetota</taxon>
        <taxon>Actinomycetes</taxon>
        <taxon>Pseudonocardiales</taxon>
        <taxon>Pseudonocardiaceae</taxon>
        <taxon>Haloechinothrix</taxon>
    </lineage>
</organism>
<protein>
    <submittedName>
        <fullName evidence="1">Uncharacterized protein</fullName>
    </submittedName>
</protein>
<proteinExistence type="predicted"/>
<dbReference type="Proteomes" id="UP000198348">
    <property type="component" value="Unassembled WGS sequence"/>
</dbReference>
<evidence type="ECO:0000313" key="1">
    <source>
        <dbReference type="EMBL" id="SNR46107.1"/>
    </source>
</evidence>
<dbReference type="EMBL" id="FZNW01000006">
    <property type="protein sequence ID" value="SNR46107.1"/>
    <property type="molecule type" value="Genomic_DNA"/>
</dbReference>
<sequence length="67" mass="7222">MLGNESLPSADVTKVTEPETMHELIADCAELPNALTPTSAVPPPPRAPTWDVDDRCCAQIADLDEYV</sequence>
<reference evidence="1 2" key="1">
    <citation type="submission" date="2017-06" db="EMBL/GenBank/DDBJ databases">
        <authorList>
            <person name="Kim H.J."/>
            <person name="Triplett B.A."/>
        </authorList>
    </citation>
    <scope>NUCLEOTIDE SEQUENCE [LARGE SCALE GENOMIC DNA]</scope>
    <source>
        <strain evidence="1 2">DSM 45207</strain>
    </source>
</reference>
<evidence type="ECO:0000313" key="2">
    <source>
        <dbReference type="Proteomes" id="UP000198348"/>
    </source>
</evidence>